<dbReference type="AlphaFoldDB" id="A0A0A2EV56"/>
<dbReference type="Gene3D" id="2.40.170.20">
    <property type="entry name" value="TonB-dependent receptor, beta-barrel domain"/>
    <property type="match status" value="1"/>
</dbReference>
<evidence type="ECO:0000256" key="8">
    <source>
        <dbReference type="SAM" id="SignalP"/>
    </source>
</evidence>
<dbReference type="OrthoDB" id="1450546at2"/>
<feature type="domain" description="TonB-dependent receptor plug" evidence="9">
    <location>
        <begin position="122"/>
        <end position="230"/>
    </location>
</feature>
<dbReference type="PROSITE" id="PS52016">
    <property type="entry name" value="TONB_DEPENDENT_REC_3"/>
    <property type="match status" value="1"/>
</dbReference>
<feature type="chain" id="PRO_5001987070" evidence="8">
    <location>
        <begin position="21"/>
        <end position="1015"/>
    </location>
</feature>
<comment type="caution">
    <text evidence="10">The sequence shown here is derived from an EMBL/GenBank/DDBJ whole genome shotgun (WGS) entry which is preliminary data.</text>
</comment>
<name>A0A0A2EV56_PORCN</name>
<keyword evidence="3 7" id="KW-1134">Transmembrane beta strand</keyword>
<dbReference type="InterPro" id="IPR012910">
    <property type="entry name" value="Plug_dom"/>
</dbReference>
<dbReference type="GO" id="GO:0009279">
    <property type="term" value="C:cell outer membrane"/>
    <property type="evidence" value="ECO:0007669"/>
    <property type="project" value="UniProtKB-SubCell"/>
</dbReference>
<evidence type="ECO:0000256" key="2">
    <source>
        <dbReference type="ARBA" id="ARBA00022448"/>
    </source>
</evidence>
<accession>A0A0A2EV56</accession>
<dbReference type="Pfam" id="PF07715">
    <property type="entry name" value="Plug"/>
    <property type="match status" value="1"/>
</dbReference>
<dbReference type="EMBL" id="JQJD01000025">
    <property type="protein sequence ID" value="KGN81577.1"/>
    <property type="molecule type" value="Genomic_DNA"/>
</dbReference>
<comment type="similarity">
    <text evidence="7">Belongs to the TonB-dependent receptor family.</text>
</comment>
<dbReference type="SUPFAM" id="SSF49464">
    <property type="entry name" value="Carboxypeptidase regulatory domain-like"/>
    <property type="match status" value="1"/>
</dbReference>
<dbReference type="Pfam" id="PF13715">
    <property type="entry name" value="CarbopepD_reg_2"/>
    <property type="match status" value="1"/>
</dbReference>
<keyword evidence="11" id="KW-1185">Reference proteome</keyword>
<evidence type="ECO:0000256" key="4">
    <source>
        <dbReference type="ARBA" id="ARBA00022692"/>
    </source>
</evidence>
<sequence>MKLRYIILLILLVLSSQAFSQSSKRVLQGIVKDIQGETLPGVSIRIKGKKVGTMTDMEGGYVLRGEWQEGDVIVFSFVGMKELRLSYTGQTRYNAVMEAETHTLKEVVVTARQNINEIDIRAKSGVVQQVDMKRLNSKPMANIGLALQGAIPGLVVTNMGDLGQKPKIRIRGNSSFRKGDIANEPLYVKDGQVISAETFMSLNPMEIKEIKVLKDAVACALYGIKAANGVIEITSLRGNPDGGLTTNYSFNMGITTRGRRGIEMMDTAEKLELERRLQNPAAPGYRYSEDYFRRFYGTSPDLDKMILEGRAVLDSLGRISTDWFDELIRLNTYQQHNLSVRGGTNETSYALSAGYVHQGGRVEGNSTRRFTTALSLDQQLGKWGYLSLSANAGYGRTNTPNGSDETPADLVYKLNPYETKKGYLYSYPKGEYTYDDLLFQFRKESTDKQGGLTGSVNLRPFPELSLDAVAGLDLVLTEEMTLIPSISIKERTSHEKAEALGKLTKSKSVITNITTNIRATYNKIFAEEHDLTIGTNMDYYLTDADLAGLYGYGVGTMMSPALINHSLTGYRRPGVLSSKDKTAQMGIGLVSGYSYRDLYDLFATYKADASSVLPKAKRWNSAWALGIGWSPCNYRFVKGNRVFTRLNIRASYGQIANLSGVSADETIGTFSYSTDHYSTSRLLQLRALYNLALRAEQTATTDVSLSVELFGRLSVDGNLYRRETRDALLDVPIPLSNGFRTMKRNIGELRNEGYEVSALLRVLDGQDLRLSLRGSLAYNRNKVIDLYYTDRLYTDESALIPDYEVGKAYDILFGLKSLGINPITGLPTFEGVGGEEISATQNVVRENIIALGHSTPPYSGSMNFSLTWKDFDFDMDFYYVLGGVRARNYTYIRSQDNAYLNAAKGQLEGMWFERGDADKRYHSPFYSASSIHSLQFPNTRTVAKSDFLRLSMLSLRYRLPSVFLQKALPLVRYAGIAFQASNLFTLTPYGESDPETGSLAGTLQPVLTLNLNLTF</sequence>
<dbReference type="InterPro" id="IPR023996">
    <property type="entry name" value="TonB-dep_OMP_SusC/RagA"/>
</dbReference>
<dbReference type="InterPro" id="IPR036942">
    <property type="entry name" value="Beta-barrel_TonB_sf"/>
</dbReference>
<keyword evidence="6 7" id="KW-0998">Cell outer membrane</keyword>
<evidence type="ECO:0000259" key="9">
    <source>
        <dbReference type="Pfam" id="PF07715"/>
    </source>
</evidence>
<evidence type="ECO:0000256" key="1">
    <source>
        <dbReference type="ARBA" id="ARBA00004571"/>
    </source>
</evidence>
<dbReference type="RefSeq" id="WP_036851273.1">
    <property type="nucleotide sequence ID" value="NZ_JQJD01000025.1"/>
</dbReference>
<keyword evidence="4 7" id="KW-0812">Transmembrane</keyword>
<dbReference type="Gene3D" id="2.170.130.10">
    <property type="entry name" value="TonB-dependent receptor, plug domain"/>
    <property type="match status" value="1"/>
</dbReference>
<evidence type="ECO:0000256" key="7">
    <source>
        <dbReference type="PROSITE-ProRule" id="PRU01360"/>
    </source>
</evidence>
<keyword evidence="2 7" id="KW-0813">Transport</keyword>
<evidence type="ECO:0000256" key="5">
    <source>
        <dbReference type="ARBA" id="ARBA00023136"/>
    </source>
</evidence>
<keyword evidence="8" id="KW-0732">Signal</keyword>
<dbReference type="InterPro" id="IPR037066">
    <property type="entry name" value="Plug_dom_sf"/>
</dbReference>
<dbReference type="SUPFAM" id="SSF56935">
    <property type="entry name" value="Porins"/>
    <property type="match status" value="1"/>
</dbReference>
<organism evidence="10 11">
    <name type="scientific">Porphyromonas cangingivalis</name>
    <dbReference type="NCBI Taxonomy" id="36874"/>
    <lineage>
        <taxon>Bacteria</taxon>
        <taxon>Pseudomonadati</taxon>
        <taxon>Bacteroidota</taxon>
        <taxon>Bacteroidia</taxon>
        <taxon>Bacteroidales</taxon>
        <taxon>Porphyromonadaceae</taxon>
        <taxon>Porphyromonas</taxon>
    </lineage>
</organism>
<dbReference type="InterPro" id="IPR039426">
    <property type="entry name" value="TonB-dep_rcpt-like"/>
</dbReference>
<dbReference type="NCBIfam" id="TIGR04056">
    <property type="entry name" value="OMP_RagA_SusC"/>
    <property type="match status" value="1"/>
</dbReference>
<evidence type="ECO:0000313" key="11">
    <source>
        <dbReference type="Proteomes" id="UP000030125"/>
    </source>
</evidence>
<evidence type="ECO:0000256" key="3">
    <source>
        <dbReference type="ARBA" id="ARBA00022452"/>
    </source>
</evidence>
<comment type="subcellular location">
    <subcellularLocation>
        <location evidence="1 7">Cell outer membrane</location>
        <topology evidence="1 7">Multi-pass membrane protein</topology>
    </subcellularLocation>
</comment>
<evidence type="ECO:0000256" key="6">
    <source>
        <dbReference type="ARBA" id="ARBA00023237"/>
    </source>
</evidence>
<keyword evidence="10" id="KW-0176">Collagen</keyword>
<reference evidence="10 11" key="1">
    <citation type="submission" date="2014-08" db="EMBL/GenBank/DDBJ databases">
        <title>Porphyromonas cangingivalis strain:COT-109_OH1386 Genome sequencing.</title>
        <authorList>
            <person name="Wallis C."/>
            <person name="Deusch O."/>
            <person name="O'Flynn C."/>
            <person name="Davis I."/>
            <person name="Jospin G."/>
            <person name="Darling A.E."/>
            <person name="Coil D.A."/>
            <person name="Alexiev A."/>
            <person name="Horsfall A."/>
            <person name="Kirkwood N."/>
            <person name="Harris S."/>
            <person name="Eisen J.A."/>
        </authorList>
    </citation>
    <scope>NUCLEOTIDE SEQUENCE [LARGE SCALE GENOMIC DNA]</scope>
    <source>
        <strain evidence="11">COT-109 OH1386</strain>
    </source>
</reference>
<feature type="signal peptide" evidence="8">
    <location>
        <begin position="1"/>
        <end position="20"/>
    </location>
</feature>
<keyword evidence="5 7" id="KW-0472">Membrane</keyword>
<dbReference type="STRING" id="36874.HQ34_09020"/>
<dbReference type="Proteomes" id="UP000030125">
    <property type="component" value="Unassembled WGS sequence"/>
</dbReference>
<proteinExistence type="inferred from homology"/>
<dbReference type="eggNOG" id="COG4206">
    <property type="taxonomic scope" value="Bacteria"/>
</dbReference>
<gene>
    <name evidence="10" type="ORF">HQ35_04155</name>
</gene>
<protein>
    <submittedName>
        <fullName evidence="10">Collagen-binding protein</fullName>
    </submittedName>
</protein>
<evidence type="ECO:0000313" key="10">
    <source>
        <dbReference type="EMBL" id="KGN81577.1"/>
    </source>
</evidence>
<dbReference type="InterPro" id="IPR008969">
    <property type="entry name" value="CarboxyPept-like_regulatory"/>
</dbReference>